<sequence>MSLISVTLPRVFVIKEGGKETKLTDPNSTWSPELVQNYYMQQFPILTNAKVQKPFVKDDEHVYEFSSSIGTKG</sequence>
<organism evidence="1 2">
    <name type="scientific">Puia dinghuensis</name>
    <dbReference type="NCBI Taxonomy" id="1792502"/>
    <lineage>
        <taxon>Bacteria</taxon>
        <taxon>Pseudomonadati</taxon>
        <taxon>Bacteroidota</taxon>
        <taxon>Chitinophagia</taxon>
        <taxon>Chitinophagales</taxon>
        <taxon>Chitinophagaceae</taxon>
        <taxon>Puia</taxon>
    </lineage>
</organism>
<dbReference type="Proteomes" id="UP000607559">
    <property type="component" value="Unassembled WGS sequence"/>
</dbReference>
<comment type="caution">
    <text evidence="1">The sequence shown here is derived from an EMBL/GenBank/DDBJ whole genome shotgun (WGS) entry which is preliminary data.</text>
</comment>
<keyword evidence="2" id="KW-1185">Reference proteome</keyword>
<dbReference type="InterPro" id="IPR032866">
    <property type="entry name" value="Prok_Ub"/>
</dbReference>
<dbReference type="RefSeq" id="WP_188930111.1">
    <property type="nucleotide sequence ID" value="NZ_BMJC01000001.1"/>
</dbReference>
<name>A0A8J2UBS3_9BACT</name>
<accession>A0A8J2UBS3</accession>
<evidence type="ECO:0000313" key="2">
    <source>
        <dbReference type="Proteomes" id="UP000607559"/>
    </source>
</evidence>
<gene>
    <name evidence="1" type="ORF">GCM10011511_15160</name>
</gene>
<dbReference type="NCBIfam" id="TIGR03738">
    <property type="entry name" value="PRTRC_C"/>
    <property type="match status" value="1"/>
</dbReference>
<reference evidence="1" key="1">
    <citation type="journal article" date="2014" name="Int. J. Syst. Evol. Microbiol.">
        <title>Complete genome sequence of Corynebacterium casei LMG S-19264T (=DSM 44701T), isolated from a smear-ripened cheese.</title>
        <authorList>
            <consortium name="US DOE Joint Genome Institute (JGI-PGF)"/>
            <person name="Walter F."/>
            <person name="Albersmeier A."/>
            <person name="Kalinowski J."/>
            <person name="Ruckert C."/>
        </authorList>
    </citation>
    <scope>NUCLEOTIDE SEQUENCE</scope>
    <source>
        <strain evidence="1">CGMCC 1.15448</strain>
    </source>
</reference>
<dbReference type="InterPro" id="IPR022289">
    <property type="entry name" value="PRTRC_protein-C"/>
</dbReference>
<dbReference type="EMBL" id="BMJC01000001">
    <property type="protein sequence ID" value="GGA92733.1"/>
    <property type="molecule type" value="Genomic_DNA"/>
</dbReference>
<protein>
    <recommendedName>
        <fullName evidence="3">PRTRC system protein C</fullName>
    </recommendedName>
</protein>
<evidence type="ECO:0008006" key="3">
    <source>
        <dbReference type="Google" id="ProtNLM"/>
    </source>
</evidence>
<reference evidence="1" key="2">
    <citation type="submission" date="2020-09" db="EMBL/GenBank/DDBJ databases">
        <authorList>
            <person name="Sun Q."/>
            <person name="Zhou Y."/>
        </authorList>
    </citation>
    <scope>NUCLEOTIDE SEQUENCE</scope>
    <source>
        <strain evidence="1">CGMCC 1.15448</strain>
    </source>
</reference>
<evidence type="ECO:0000313" key="1">
    <source>
        <dbReference type="EMBL" id="GGA92733.1"/>
    </source>
</evidence>
<dbReference type="Pfam" id="PF14454">
    <property type="entry name" value="Prok_Ub"/>
    <property type="match status" value="1"/>
</dbReference>
<proteinExistence type="predicted"/>
<dbReference type="AlphaFoldDB" id="A0A8J2UBS3"/>